<name>A0ACC2LGI5_PERAE</name>
<dbReference type="EMBL" id="CM056816">
    <property type="protein sequence ID" value="KAJ8632580.1"/>
    <property type="molecule type" value="Genomic_DNA"/>
</dbReference>
<proteinExistence type="predicted"/>
<gene>
    <name evidence="1" type="ORF">MRB53_025916</name>
</gene>
<dbReference type="Proteomes" id="UP001234297">
    <property type="component" value="Chromosome 8"/>
</dbReference>
<organism evidence="1 2">
    <name type="scientific">Persea americana</name>
    <name type="common">Avocado</name>
    <dbReference type="NCBI Taxonomy" id="3435"/>
    <lineage>
        <taxon>Eukaryota</taxon>
        <taxon>Viridiplantae</taxon>
        <taxon>Streptophyta</taxon>
        <taxon>Embryophyta</taxon>
        <taxon>Tracheophyta</taxon>
        <taxon>Spermatophyta</taxon>
        <taxon>Magnoliopsida</taxon>
        <taxon>Magnoliidae</taxon>
        <taxon>Laurales</taxon>
        <taxon>Lauraceae</taxon>
        <taxon>Persea</taxon>
    </lineage>
</organism>
<comment type="caution">
    <text evidence="1">The sequence shown here is derived from an EMBL/GenBank/DDBJ whole genome shotgun (WGS) entry which is preliminary data.</text>
</comment>
<accession>A0ACC2LGI5</accession>
<evidence type="ECO:0000313" key="2">
    <source>
        <dbReference type="Proteomes" id="UP001234297"/>
    </source>
</evidence>
<evidence type="ECO:0000313" key="1">
    <source>
        <dbReference type="EMBL" id="KAJ8632580.1"/>
    </source>
</evidence>
<reference evidence="1 2" key="1">
    <citation type="journal article" date="2022" name="Hortic Res">
        <title>A haplotype resolved chromosomal level avocado genome allows analysis of novel avocado genes.</title>
        <authorList>
            <person name="Nath O."/>
            <person name="Fletcher S.J."/>
            <person name="Hayward A."/>
            <person name="Shaw L.M."/>
            <person name="Masouleh A.K."/>
            <person name="Furtado A."/>
            <person name="Henry R.J."/>
            <person name="Mitter N."/>
        </authorList>
    </citation>
    <scope>NUCLEOTIDE SEQUENCE [LARGE SCALE GENOMIC DNA]</scope>
    <source>
        <strain evidence="2">cv. Hass</strain>
    </source>
</reference>
<keyword evidence="2" id="KW-1185">Reference proteome</keyword>
<sequence>MGPTVGLQSPQSYASELQAFSPTSHTGDFLNQSPSSQEGPPAQMQTDWNHQSPSSQKDPPSQMQSDSGHIRATPNQSPCLHEDPPAKTQLPNPIFGPNVASPCVATEKQETPEKSSNIEGLPGDLFVDLHIDQPHQQVTPSNQPVGNTHTMVTDQNLQQGCLVNHLTTYISKWPHLIGLLVTYIVW</sequence>
<protein>
    <submittedName>
        <fullName evidence="1">Uncharacterized protein</fullName>
    </submittedName>
</protein>